<proteinExistence type="predicted"/>
<evidence type="ECO:0000313" key="2">
    <source>
        <dbReference type="Proteomes" id="UP000479710"/>
    </source>
</evidence>
<evidence type="ECO:0000313" key="1">
    <source>
        <dbReference type="EMBL" id="KAF0900296.1"/>
    </source>
</evidence>
<dbReference type="AlphaFoldDB" id="A0A6G1CJG3"/>
<gene>
    <name evidence="1" type="ORF">E2562_030463</name>
</gene>
<protein>
    <submittedName>
        <fullName evidence="1">Uncharacterized protein</fullName>
    </submittedName>
</protein>
<dbReference type="PANTHER" id="PTHR37768:SF2">
    <property type="entry name" value="OS06G0694800 PROTEIN"/>
    <property type="match status" value="1"/>
</dbReference>
<sequence length="168" mass="18146">MALAPTSLRCFITGRPLCTGSTAPVLPPRPTRRPSARLLCRAADEKGSTPSTQGDLQVKLGRLAMVVLAAGVLALGPIDDAMAAKFGGRVDRQAFRSAPRSTDKQLKVNYWFVSNENFITSCLPRPCSFGLCFWVRSGDCRAKDGNKGMRIEDGLAEERMGAIEDRSG</sequence>
<dbReference type="Proteomes" id="UP000479710">
    <property type="component" value="Unassembled WGS sequence"/>
</dbReference>
<dbReference type="EMBL" id="SPHZ02000009">
    <property type="protein sequence ID" value="KAF0900296.1"/>
    <property type="molecule type" value="Genomic_DNA"/>
</dbReference>
<name>A0A6G1CJG3_9ORYZ</name>
<comment type="caution">
    <text evidence="1">The sequence shown here is derived from an EMBL/GenBank/DDBJ whole genome shotgun (WGS) entry which is preliminary data.</text>
</comment>
<dbReference type="OrthoDB" id="1933066at2759"/>
<keyword evidence="2" id="KW-1185">Reference proteome</keyword>
<organism evidence="1 2">
    <name type="scientific">Oryza meyeriana var. granulata</name>
    <dbReference type="NCBI Taxonomy" id="110450"/>
    <lineage>
        <taxon>Eukaryota</taxon>
        <taxon>Viridiplantae</taxon>
        <taxon>Streptophyta</taxon>
        <taxon>Embryophyta</taxon>
        <taxon>Tracheophyta</taxon>
        <taxon>Spermatophyta</taxon>
        <taxon>Magnoliopsida</taxon>
        <taxon>Liliopsida</taxon>
        <taxon>Poales</taxon>
        <taxon>Poaceae</taxon>
        <taxon>BOP clade</taxon>
        <taxon>Oryzoideae</taxon>
        <taxon>Oryzeae</taxon>
        <taxon>Oryzinae</taxon>
        <taxon>Oryza</taxon>
        <taxon>Oryza meyeriana</taxon>
    </lineage>
</organism>
<reference evidence="1 2" key="1">
    <citation type="submission" date="2019-11" db="EMBL/GenBank/DDBJ databases">
        <title>Whole genome sequence of Oryza granulata.</title>
        <authorList>
            <person name="Li W."/>
        </authorList>
    </citation>
    <scope>NUCLEOTIDE SEQUENCE [LARGE SCALE GENOMIC DNA]</scope>
    <source>
        <strain evidence="2">cv. Menghai</strain>
        <tissue evidence="1">Leaf</tissue>
    </source>
</reference>
<accession>A0A6G1CJG3</accession>
<dbReference type="PANTHER" id="PTHR37768">
    <property type="entry name" value="OS06G0694800 PROTEIN"/>
    <property type="match status" value="1"/>
</dbReference>